<dbReference type="InterPro" id="IPR008881">
    <property type="entry name" value="Trigger_fac_ribosome-bd_bac"/>
</dbReference>
<feature type="compositionally biased region" description="Basic and acidic residues" evidence="3">
    <location>
        <begin position="171"/>
        <end position="182"/>
    </location>
</feature>
<dbReference type="SUPFAM" id="SSF109998">
    <property type="entry name" value="Triger factor/SurA peptide-binding domain-like"/>
    <property type="match status" value="1"/>
</dbReference>
<dbReference type="InterPro" id="IPR036611">
    <property type="entry name" value="Trigger_fac_ribosome-bd_sf"/>
</dbReference>
<dbReference type="Gene3D" id="3.30.70.1050">
    <property type="entry name" value="Trigger factor ribosome-binding domain"/>
    <property type="match status" value="1"/>
</dbReference>
<dbReference type="GO" id="GO:0003755">
    <property type="term" value="F:peptidyl-prolyl cis-trans isomerase activity"/>
    <property type="evidence" value="ECO:0007669"/>
    <property type="project" value="UniProtKB-KW"/>
</dbReference>
<dbReference type="Pfam" id="PF05698">
    <property type="entry name" value="Trigger_C"/>
    <property type="match status" value="1"/>
</dbReference>
<evidence type="ECO:0000313" key="7">
    <source>
        <dbReference type="Proteomes" id="UP000228920"/>
    </source>
</evidence>
<dbReference type="GO" id="GO:0015031">
    <property type="term" value="P:protein transport"/>
    <property type="evidence" value="ECO:0007669"/>
    <property type="project" value="InterPro"/>
</dbReference>
<dbReference type="InterPro" id="IPR027304">
    <property type="entry name" value="Trigger_fact/SurA_dom_sf"/>
</dbReference>
<accession>A0A2M7TJW6</accession>
<dbReference type="Proteomes" id="UP000228920">
    <property type="component" value="Unassembled WGS sequence"/>
</dbReference>
<evidence type="ECO:0000256" key="1">
    <source>
        <dbReference type="ARBA" id="ARBA00023110"/>
    </source>
</evidence>
<reference evidence="7" key="1">
    <citation type="submission" date="2017-09" db="EMBL/GenBank/DDBJ databases">
        <title>Depth-based differentiation of microbial function through sediment-hosted aquifers and enrichment of novel symbionts in the deep terrestrial subsurface.</title>
        <authorList>
            <person name="Probst A.J."/>
            <person name="Ladd B."/>
            <person name="Jarett J.K."/>
            <person name="Geller-Mcgrath D.E."/>
            <person name="Sieber C.M.K."/>
            <person name="Emerson J.B."/>
            <person name="Anantharaman K."/>
            <person name="Thomas B.C."/>
            <person name="Malmstrom R."/>
            <person name="Stieglmeier M."/>
            <person name="Klingl A."/>
            <person name="Woyke T."/>
            <person name="Ryan C.M."/>
            <person name="Banfield J.F."/>
        </authorList>
    </citation>
    <scope>NUCLEOTIDE SEQUENCE [LARGE SCALE GENOMIC DNA]</scope>
</reference>
<dbReference type="GO" id="GO:0006457">
    <property type="term" value="P:protein folding"/>
    <property type="evidence" value="ECO:0007669"/>
    <property type="project" value="InterPro"/>
</dbReference>
<gene>
    <name evidence="6" type="ORF">COY32_02515</name>
</gene>
<comment type="caution">
    <text evidence="6">The sequence shown here is derived from an EMBL/GenBank/DDBJ whole genome shotgun (WGS) entry which is preliminary data.</text>
</comment>
<evidence type="ECO:0000256" key="3">
    <source>
        <dbReference type="SAM" id="MobiDB-lite"/>
    </source>
</evidence>
<sequence>MELKIDKSKNGKIEIHVAATVSDVAHGKEHALNEFAPYVEITGFRKGKAPHNLVEKNVKEEKLIEEIITHLAQDAYEQAITEQSLQPITEPHVAVDELKESKDGLAAPDLWESMQKDGLNLTITSFITPEVELGKWEEAVRKVEKPKKEEKKQAPVLETATSIEDARIEDAKQKATPEKNEAENAVAKTSKQQKEEQDDREFEDKILDALIAQATIEVADELVTGEAQQMIMQQIQVVQQLGINYEEFMKSQGKTIEDVEKETKEVAKRTITGRFILSELAKKYDKELEGNPTFQQVLAFIYEKATSK</sequence>
<organism evidence="6 7">
    <name type="scientific">candidate division WWE3 bacterium CG_4_10_14_0_2_um_filter_41_14</name>
    <dbReference type="NCBI Taxonomy" id="1975072"/>
    <lineage>
        <taxon>Bacteria</taxon>
        <taxon>Katanobacteria</taxon>
    </lineage>
</organism>
<evidence type="ECO:0000259" key="4">
    <source>
        <dbReference type="Pfam" id="PF05697"/>
    </source>
</evidence>
<feature type="domain" description="Trigger factor ribosome-binding bacterial" evidence="4">
    <location>
        <begin position="1"/>
        <end position="149"/>
    </location>
</feature>
<proteinExistence type="predicted"/>
<dbReference type="EMBL" id="PFNL01000070">
    <property type="protein sequence ID" value="PIZ46979.1"/>
    <property type="molecule type" value="Genomic_DNA"/>
</dbReference>
<dbReference type="Gene3D" id="1.10.3120.10">
    <property type="entry name" value="Trigger factor, C-terminal domain"/>
    <property type="match status" value="1"/>
</dbReference>
<feature type="domain" description="Trigger factor C-terminal" evidence="5">
    <location>
        <begin position="184"/>
        <end position="283"/>
    </location>
</feature>
<protein>
    <submittedName>
        <fullName evidence="6">Uncharacterized protein</fullName>
    </submittedName>
</protein>
<dbReference type="Pfam" id="PF05697">
    <property type="entry name" value="Trigger_N"/>
    <property type="match status" value="1"/>
</dbReference>
<dbReference type="InterPro" id="IPR037041">
    <property type="entry name" value="Trigger_fac_C_sf"/>
</dbReference>
<dbReference type="InterPro" id="IPR008880">
    <property type="entry name" value="Trigger_fac_C"/>
</dbReference>
<dbReference type="AlphaFoldDB" id="A0A2M7TJW6"/>
<keyword evidence="1" id="KW-0697">Rotamase</keyword>
<feature type="region of interest" description="Disordered" evidence="3">
    <location>
        <begin position="171"/>
        <end position="200"/>
    </location>
</feature>
<evidence type="ECO:0000313" key="6">
    <source>
        <dbReference type="EMBL" id="PIZ46979.1"/>
    </source>
</evidence>
<name>A0A2M7TJW6_UNCKA</name>
<keyword evidence="2" id="KW-0413">Isomerase</keyword>
<dbReference type="SUPFAM" id="SSF102735">
    <property type="entry name" value="Trigger factor ribosome-binding domain"/>
    <property type="match status" value="1"/>
</dbReference>
<evidence type="ECO:0000256" key="2">
    <source>
        <dbReference type="ARBA" id="ARBA00023235"/>
    </source>
</evidence>
<evidence type="ECO:0000259" key="5">
    <source>
        <dbReference type="Pfam" id="PF05698"/>
    </source>
</evidence>